<dbReference type="InterPro" id="IPR036259">
    <property type="entry name" value="MFS_trans_sf"/>
</dbReference>
<keyword evidence="9" id="KW-1185">Reference proteome</keyword>
<feature type="transmembrane region" description="Helical" evidence="6">
    <location>
        <begin position="58"/>
        <end position="81"/>
    </location>
</feature>
<protein>
    <recommendedName>
        <fullName evidence="7">Major facilitator superfamily (MFS) profile domain-containing protein</fullName>
    </recommendedName>
</protein>
<dbReference type="AlphaFoldDB" id="A0AAU9JIA7"/>
<dbReference type="PANTHER" id="PTHR23510:SF3">
    <property type="entry name" value="MAJOR FACILITATOR SUPERFAMILY DOMAIN-CONTAINING PROTEIN 8"/>
    <property type="match status" value="1"/>
</dbReference>
<reference evidence="8" key="1">
    <citation type="submission" date="2021-09" db="EMBL/GenBank/DDBJ databases">
        <authorList>
            <consortium name="AG Swart"/>
            <person name="Singh M."/>
            <person name="Singh A."/>
            <person name="Seah K."/>
            <person name="Emmerich C."/>
        </authorList>
    </citation>
    <scope>NUCLEOTIDE SEQUENCE</scope>
    <source>
        <strain evidence="8">ATCC30299</strain>
    </source>
</reference>
<sequence>MQADYIALPSKVKRKSWRTHYSFLILFYFNVFTAGVSFALVLPSIWLYIQDNEGEHSFLAIVLSIYSVGEVIGSMFFGILSDYLGTKVSLISALAFGLLGSIMYFSADYLSGNVVLYIIMLARMMQGIWSGGQQASQQAYISEVVSSTSKLKALSELGIANICGYILGPVFGMIVTFIDISIFFDVQVDSYTYPGYFQAFVSLIMIIINYFFFKEVPFSERPERGQLPVTNYSKPDRIGVIYCCVACFVIFYGFTVQETITSPLVTDHINKFTESFGWSLFSTYLLFAGAGVISILSLAIVNWLDNKLSDRGIFLLSLVLGIFGWAMLVDYNERHIPIGLFLLGFGLISCHFAMARNVLFSIYSKIIGPHPAGFYMGMTLASGLLSRTISPFSAIKSLEVSVKLVMLINVGFLVGICVALLMYWEHLSPHFDNTKSDLIQFTDKKKKKRKNKLSYMGVNMPTTSF</sequence>
<evidence type="ECO:0000256" key="6">
    <source>
        <dbReference type="SAM" id="Phobius"/>
    </source>
</evidence>
<dbReference type="InterPro" id="IPR020846">
    <property type="entry name" value="MFS_dom"/>
</dbReference>
<feature type="domain" description="Major facilitator superfamily (MFS) profile" evidence="7">
    <location>
        <begin position="23"/>
        <end position="427"/>
    </location>
</feature>
<dbReference type="GO" id="GO:0012505">
    <property type="term" value="C:endomembrane system"/>
    <property type="evidence" value="ECO:0007669"/>
    <property type="project" value="UniProtKB-SubCell"/>
</dbReference>
<feature type="transmembrane region" description="Helical" evidence="6">
    <location>
        <begin position="276"/>
        <end position="301"/>
    </location>
</feature>
<dbReference type="GO" id="GO:0022857">
    <property type="term" value="F:transmembrane transporter activity"/>
    <property type="evidence" value="ECO:0007669"/>
    <property type="project" value="InterPro"/>
</dbReference>
<gene>
    <name evidence="8" type="ORF">BSTOLATCC_MIC42256</name>
</gene>
<feature type="transmembrane region" description="Helical" evidence="6">
    <location>
        <begin position="159"/>
        <end position="184"/>
    </location>
</feature>
<feature type="transmembrane region" description="Helical" evidence="6">
    <location>
        <begin position="196"/>
        <end position="213"/>
    </location>
</feature>
<dbReference type="InterPro" id="IPR011701">
    <property type="entry name" value="MFS"/>
</dbReference>
<dbReference type="EMBL" id="CAJZBQ010000041">
    <property type="protein sequence ID" value="CAG9326997.1"/>
    <property type="molecule type" value="Genomic_DNA"/>
</dbReference>
<organism evidence="8 9">
    <name type="scientific">Blepharisma stoltei</name>
    <dbReference type="NCBI Taxonomy" id="1481888"/>
    <lineage>
        <taxon>Eukaryota</taxon>
        <taxon>Sar</taxon>
        <taxon>Alveolata</taxon>
        <taxon>Ciliophora</taxon>
        <taxon>Postciliodesmatophora</taxon>
        <taxon>Heterotrichea</taxon>
        <taxon>Heterotrichida</taxon>
        <taxon>Blepharismidae</taxon>
        <taxon>Blepharisma</taxon>
    </lineage>
</organism>
<feature type="transmembrane region" description="Helical" evidence="6">
    <location>
        <begin position="366"/>
        <end position="385"/>
    </location>
</feature>
<evidence type="ECO:0000256" key="5">
    <source>
        <dbReference type="ARBA" id="ARBA00023136"/>
    </source>
</evidence>
<feature type="transmembrane region" description="Helical" evidence="6">
    <location>
        <begin position="88"/>
        <end position="107"/>
    </location>
</feature>
<feature type="transmembrane region" description="Helical" evidence="6">
    <location>
        <begin position="405"/>
        <end position="424"/>
    </location>
</feature>
<evidence type="ECO:0000256" key="1">
    <source>
        <dbReference type="ARBA" id="ARBA00004127"/>
    </source>
</evidence>
<evidence type="ECO:0000256" key="2">
    <source>
        <dbReference type="ARBA" id="ARBA00022448"/>
    </source>
</evidence>
<keyword evidence="5 6" id="KW-0472">Membrane</keyword>
<evidence type="ECO:0000313" key="8">
    <source>
        <dbReference type="EMBL" id="CAG9326997.1"/>
    </source>
</evidence>
<keyword evidence="3 6" id="KW-0812">Transmembrane</keyword>
<accession>A0AAU9JIA7</accession>
<dbReference type="Gene3D" id="1.20.1250.20">
    <property type="entry name" value="MFS general substrate transporter like domains"/>
    <property type="match status" value="1"/>
</dbReference>
<name>A0AAU9JIA7_9CILI</name>
<evidence type="ECO:0000256" key="3">
    <source>
        <dbReference type="ARBA" id="ARBA00022692"/>
    </source>
</evidence>
<dbReference type="Pfam" id="PF07690">
    <property type="entry name" value="MFS_1"/>
    <property type="match status" value="1"/>
</dbReference>
<evidence type="ECO:0000256" key="4">
    <source>
        <dbReference type="ARBA" id="ARBA00022989"/>
    </source>
</evidence>
<comment type="caution">
    <text evidence="8">The sequence shown here is derived from an EMBL/GenBank/DDBJ whole genome shotgun (WGS) entry which is preliminary data.</text>
</comment>
<feature type="transmembrane region" description="Helical" evidence="6">
    <location>
        <begin position="21"/>
        <end position="46"/>
    </location>
</feature>
<dbReference type="PANTHER" id="PTHR23510">
    <property type="entry name" value="INNER MEMBRANE TRANSPORT PROTEIN YAJR"/>
    <property type="match status" value="1"/>
</dbReference>
<keyword evidence="2" id="KW-0813">Transport</keyword>
<evidence type="ECO:0000259" key="7">
    <source>
        <dbReference type="PROSITE" id="PS50850"/>
    </source>
</evidence>
<dbReference type="Proteomes" id="UP001162131">
    <property type="component" value="Unassembled WGS sequence"/>
</dbReference>
<comment type="subcellular location">
    <subcellularLocation>
        <location evidence="1">Endomembrane system</location>
        <topology evidence="1">Multi-pass membrane protein</topology>
    </subcellularLocation>
</comment>
<dbReference type="GO" id="GO:0005765">
    <property type="term" value="C:lysosomal membrane"/>
    <property type="evidence" value="ECO:0007669"/>
    <property type="project" value="TreeGrafter"/>
</dbReference>
<evidence type="ECO:0000313" key="9">
    <source>
        <dbReference type="Proteomes" id="UP001162131"/>
    </source>
</evidence>
<keyword evidence="4 6" id="KW-1133">Transmembrane helix</keyword>
<feature type="transmembrane region" description="Helical" evidence="6">
    <location>
        <begin position="313"/>
        <end position="329"/>
    </location>
</feature>
<dbReference type="InterPro" id="IPR051068">
    <property type="entry name" value="MFS_Domain-Containing_Protein"/>
</dbReference>
<dbReference type="PROSITE" id="PS50850">
    <property type="entry name" value="MFS"/>
    <property type="match status" value="1"/>
</dbReference>
<dbReference type="SUPFAM" id="SSF103473">
    <property type="entry name" value="MFS general substrate transporter"/>
    <property type="match status" value="1"/>
</dbReference>
<proteinExistence type="predicted"/>
<feature type="transmembrane region" description="Helical" evidence="6">
    <location>
        <begin position="238"/>
        <end position="256"/>
    </location>
</feature>
<feature type="transmembrane region" description="Helical" evidence="6">
    <location>
        <begin position="335"/>
        <end position="354"/>
    </location>
</feature>